<sequence>MALDKEHELFIQLELHLEGKLSDLAILMELLEQVIEQGMSKKSLFSASCFNRTIRRLYILASGWMLNIKTLLLKEKKNAHLQQTLIHLQFMLDQIRGWDQTGIALDVARVRIRTAFSQALYILSIFRVLKVTTTLTDETWIYFEEEAEHFCGGKGFDKPRGDGWSRLMIVIRKVVEIITITVSPPHNPPKPTPYRAKLPGYYADMKRKAADIRRPYFSQAVTVIRMCEALAQVLEVQADQVEAEQEIEHAFHAAQLALLAAANAASGVHGIVSQKTPRASELFVAAQSSLHSCFVSFKIREQWSQWEVMMTSATKRDAEHLALFEKRVHMVAEHENPHSREMVTIQIELVQKEAGTGKWQKQVSELVSYEIPSDATLQTLLSMEALRNTKFHGRITDLKSYFATESDITQMHSPLAKLSEIKPGANGARSLKLVLAD</sequence>
<evidence type="ECO:0000313" key="1">
    <source>
        <dbReference type="EMBL" id="KTB35507.1"/>
    </source>
</evidence>
<accession>A0A0W0FGU1</accession>
<gene>
    <name evidence="1" type="ORF">WG66_11924</name>
</gene>
<dbReference type="EMBL" id="LATX01001989">
    <property type="protein sequence ID" value="KTB35507.1"/>
    <property type="molecule type" value="Genomic_DNA"/>
</dbReference>
<reference evidence="1 2" key="1">
    <citation type="submission" date="2015-12" db="EMBL/GenBank/DDBJ databases">
        <title>Draft genome sequence of Moniliophthora roreri, the causal agent of frosty pod rot of cacao.</title>
        <authorList>
            <person name="Aime M.C."/>
            <person name="Diaz-Valderrama J.R."/>
            <person name="Kijpornyongpan T."/>
            <person name="Phillips-Mora W."/>
        </authorList>
    </citation>
    <scope>NUCLEOTIDE SEQUENCE [LARGE SCALE GENOMIC DNA]</scope>
    <source>
        <strain evidence="1 2">MCA 2952</strain>
    </source>
</reference>
<dbReference type="Proteomes" id="UP000054988">
    <property type="component" value="Unassembled WGS sequence"/>
</dbReference>
<organism evidence="1 2">
    <name type="scientific">Moniliophthora roreri</name>
    <name type="common">Frosty pod rot fungus</name>
    <name type="synonym">Monilia roreri</name>
    <dbReference type="NCBI Taxonomy" id="221103"/>
    <lineage>
        <taxon>Eukaryota</taxon>
        <taxon>Fungi</taxon>
        <taxon>Dikarya</taxon>
        <taxon>Basidiomycota</taxon>
        <taxon>Agaricomycotina</taxon>
        <taxon>Agaricomycetes</taxon>
        <taxon>Agaricomycetidae</taxon>
        <taxon>Agaricales</taxon>
        <taxon>Marasmiineae</taxon>
        <taxon>Marasmiaceae</taxon>
        <taxon>Moniliophthora</taxon>
    </lineage>
</organism>
<dbReference type="AlphaFoldDB" id="A0A0W0FGU1"/>
<evidence type="ECO:0000313" key="2">
    <source>
        <dbReference type="Proteomes" id="UP000054988"/>
    </source>
</evidence>
<proteinExistence type="predicted"/>
<protein>
    <submittedName>
        <fullName evidence="1">Uncharacterized protein</fullName>
    </submittedName>
</protein>
<comment type="caution">
    <text evidence="1">The sequence shown here is derived from an EMBL/GenBank/DDBJ whole genome shotgun (WGS) entry which is preliminary data.</text>
</comment>
<name>A0A0W0FGU1_MONRR</name>